<dbReference type="AlphaFoldDB" id="A0A834G5A2"/>
<dbReference type="OrthoDB" id="1738847at2759"/>
<dbReference type="EMBL" id="WJXA01000012">
    <property type="protein sequence ID" value="KAF7124322.1"/>
    <property type="molecule type" value="Genomic_DNA"/>
</dbReference>
<comment type="caution">
    <text evidence="1">The sequence shown here is derived from an EMBL/GenBank/DDBJ whole genome shotgun (WGS) entry which is preliminary data.</text>
</comment>
<reference evidence="1" key="1">
    <citation type="submission" date="2019-11" db="EMBL/GenBank/DDBJ databases">
        <authorList>
            <person name="Liu Y."/>
            <person name="Hou J."/>
            <person name="Li T.-Q."/>
            <person name="Guan C.-H."/>
            <person name="Wu X."/>
            <person name="Wu H.-Z."/>
            <person name="Ling F."/>
            <person name="Zhang R."/>
            <person name="Shi X.-G."/>
            <person name="Ren J.-P."/>
            <person name="Chen E.-F."/>
            <person name="Sun J.-M."/>
        </authorList>
    </citation>
    <scope>NUCLEOTIDE SEQUENCE</scope>
    <source>
        <strain evidence="1">Adult_tree_wgs_1</strain>
        <tissue evidence="1">Leaves</tissue>
    </source>
</reference>
<dbReference type="Proteomes" id="UP000626092">
    <property type="component" value="Unassembled WGS sequence"/>
</dbReference>
<organism evidence="1 2">
    <name type="scientific">Rhododendron simsii</name>
    <name type="common">Sims's rhododendron</name>
    <dbReference type="NCBI Taxonomy" id="118357"/>
    <lineage>
        <taxon>Eukaryota</taxon>
        <taxon>Viridiplantae</taxon>
        <taxon>Streptophyta</taxon>
        <taxon>Embryophyta</taxon>
        <taxon>Tracheophyta</taxon>
        <taxon>Spermatophyta</taxon>
        <taxon>Magnoliopsida</taxon>
        <taxon>eudicotyledons</taxon>
        <taxon>Gunneridae</taxon>
        <taxon>Pentapetalae</taxon>
        <taxon>asterids</taxon>
        <taxon>Ericales</taxon>
        <taxon>Ericaceae</taxon>
        <taxon>Ericoideae</taxon>
        <taxon>Rhodoreae</taxon>
        <taxon>Rhododendron</taxon>
    </lineage>
</organism>
<protein>
    <submittedName>
        <fullName evidence="1">Uncharacterized protein</fullName>
    </submittedName>
</protein>
<accession>A0A834G5A2</accession>
<proteinExistence type="predicted"/>
<gene>
    <name evidence="1" type="ORF">RHSIM_Rhsim12G0088200</name>
</gene>
<name>A0A834G5A2_RHOSS</name>
<evidence type="ECO:0000313" key="2">
    <source>
        <dbReference type="Proteomes" id="UP000626092"/>
    </source>
</evidence>
<evidence type="ECO:0000313" key="1">
    <source>
        <dbReference type="EMBL" id="KAF7124322.1"/>
    </source>
</evidence>
<sequence>MINIHSFKLMEIFNANVPHAVESATSAVHELCWRSDEADRDSIASLRAADGFPTRDEIFSISPYLDDEESGPVVKNEYGCSLKFSLKGQGFSSPGAGSLSEVICSINPAGVLKHKFIDNVTVGNASSKSRHGNIKPHNLGDAGKSKIMNTKVPKLVIHLGARNRNVTSPPRSDASNYRRGQELTASNVMFLNALAKADVQEAC</sequence>
<keyword evidence="2" id="KW-1185">Reference proteome</keyword>